<dbReference type="PANTHER" id="PTHR21363">
    <property type="entry name" value="PREPHENATE DEHYDROGENASE"/>
    <property type="match status" value="1"/>
</dbReference>
<gene>
    <name evidence="4" type="ORF">BJ983_004733</name>
</gene>
<keyword evidence="5" id="KW-1185">Reference proteome</keyword>
<evidence type="ECO:0000256" key="1">
    <source>
        <dbReference type="ARBA" id="ARBA00007964"/>
    </source>
</evidence>
<dbReference type="InterPro" id="IPR008927">
    <property type="entry name" value="6-PGluconate_DH-like_C_sf"/>
</dbReference>
<dbReference type="Pfam" id="PF20463">
    <property type="entry name" value="PDH_C"/>
    <property type="match status" value="1"/>
</dbReference>
<dbReference type="InterPro" id="IPR036291">
    <property type="entry name" value="NAD(P)-bd_dom_sf"/>
</dbReference>
<dbReference type="GO" id="GO:0070403">
    <property type="term" value="F:NAD+ binding"/>
    <property type="evidence" value="ECO:0007669"/>
    <property type="project" value="InterPro"/>
</dbReference>
<dbReference type="SUPFAM" id="SSF51735">
    <property type="entry name" value="NAD(P)-binding Rossmann-fold domains"/>
    <property type="match status" value="1"/>
</dbReference>
<feature type="domain" description="Prephenate/arogenate dehydrogenase" evidence="3">
    <location>
        <begin position="18"/>
        <end position="313"/>
    </location>
</feature>
<evidence type="ECO:0000313" key="5">
    <source>
        <dbReference type="Proteomes" id="UP000535890"/>
    </source>
</evidence>
<organism evidence="4 5">
    <name type="scientific">Actinomycetospora corticicola</name>
    <dbReference type="NCBI Taxonomy" id="663602"/>
    <lineage>
        <taxon>Bacteria</taxon>
        <taxon>Bacillati</taxon>
        <taxon>Actinomycetota</taxon>
        <taxon>Actinomycetes</taxon>
        <taxon>Pseudonocardiales</taxon>
        <taxon>Pseudonocardiaceae</taxon>
        <taxon>Actinomycetospora</taxon>
    </lineage>
</organism>
<dbReference type="SUPFAM" id="SSF48179">
    <property type="entry name" value="6-phosphogluconate dehydrogenase C-terminal domain-like"/>
    <property type="match status" value="1"/>
</dbReference>
<dbReference type="EMBL" id="JACCBN010000001">
    <property type="protein sequence ID" value="NYD38631.1"/>
    <property type="molecule type" value="Genomic_DNA"/>
</dbReference>
<evidence type="ECO:0000313" key="4">
    <source>
        <dbReference type="EMBL" id="NYD38631.1"/>
    </source>
</evidence>
<dbReference type="Pfam" id="PF02153">
    <property type="entry name" value="PDH_N"/>
    <property type="match status" value="1"/>
</dbReference>
<dbReference type="PROSITE" id="PS51176">
    <property type="entry name" value="PDH_ADH"/>
    <property type="match status" value="1"/>
</dbReference>
<reference evidence="4 5" key="1">
    <citation type="submission" date="2020-07" db="EMBL/GenBank/DDBJ databases">
        <title>Sequencing the genomes of 1000 actinobacteria strains.</title>
        <authorList>
            <person name="Klenk H.-P."/>
        </authorList>
    </citation>
    <scope>NUCLEOTIDE SEQUENCE [LARGE SCALE GENOMIC DNA]</scope>
    <source>
        <strain evidence="4 5">DSM 45772</strain>
    </source>
</reference>
<dbReference type="PANTHER" id="PTHR21363:SF0">
    <property type="entry name" value="PREPHENATE DEHYDROGENASE [NADP(+)]"/>
    <property type="match status" value="1"/>
</dbReference>
<name>A0A7Y9J821_9PSEU</name>
<dbReference type="InterPro" id="IPR046826">
    <property type="entry name" value="PDH_N"/>
</dbReference>
<dbReference type="NCBIfam" id="NF005108">
    <property type="entry name" value="PRK06545.1-6"/>
    <property type="match status" value="1"/>
</dbReference>
<dbReference type="Gene3D" id="3.40.50.720">
    <property type="entry name" value="NAD(P)-binding Rossmann-like Domain"/>
    <property type="match status" value="1"/>
</dbReference>
<sequence length="342" mass="35176">MGTVEPDTSAVLAAALTRPVCVLGLGLIGGSLLRAATDAGREAWGASASETTIGKARADGYDVSDTVADALRRARDADALVVVAVPLTSMDDVLALVGKEAPDCRLTDVTSVKEPVRDAVERWAPATRFVGGHPMTGTEFSGWDAGSLQLFHDKVWVVATDDDTDLAVWTDVVALALACGATVVPAASDEHDVAVARISHLPHLLAAVLAAVGADGGELALALAAGSFADGTRVAATRPELTAAMCEGNRAALLAALDDALGRLGATRGSLASTGGLLATLTAGHDGRRALDDARLDRREVRIDLVDSPVEHLEAMRELGRTGGRIIGWTAEALEAAAPEED</sequence>
<evidence type="ECO:0000259" key="3">
    <source>
        <dbReference type="PROSITE" id="PS51176"/>
    </source>
</evidence>
<comment type="caution">
    <text evidence="4">The sequence shown here is derived from an EMBL/GenBank/DDBJ whole genome shotgun (WGS) entry which is preliminary data.</text>
</comment>
<keyword evidence="2 4" id="KW-0560">Oxidoreductase</keyword>
<dbReference type="InterPro" id="IPR046825">
    <property type="entry name" value="PDH_C"/>
</dbReference>
<proteinExistence type="inferred from homology"/>
<dbReference type="GO" id="GO:0006571">
    <property type="term" value="P:tyrosine biosynthetic process"/>
    <property type="evidence" value="ECO:0007669"/>
    <property type="project" value="InterPro"/>
</dbReference>
<dbReference type="AlphaFoldDB" id="A0A7Y9J821"/>
<dbReference type="EC" id="1.3.1.12" evidence="4"/>
<protein>
    <submittedName>
        <fullName evidence="4">Prephenate dehydrogenase</fullName>
        <ecNumber evidence="4">1.3.1.12</ecNumber>
    </submittedName>
</protein>
<dbReference type="Gene3D" id="1.10.3660.10">
    <property type="entry name" value="6-phosphogluconate dehydrogenase C-terminal like domain"/>
    <property type="match status" value="1"/>
</dbReference>
<dbReference type="GO" id="GO:0008977">
    <property type="term" value="F:prephenate dehydrogenase (NAD+) activity"/>
    <property type="evidence" value="ECO:0007669"/>
    <property type="project" value="UniProtKB-EC"/>
</dbReference>
<dbReference type="Proteomes" id="UP000535890">
    <property type="component" value="Unassembled WGS sequence"/>
</dbReference>
<evidence type="ECO:0000256" key="2">
    <source>
        <dbReference type="ARBA" id="ARBA00023002"/>
    </source>
</evidence>
<comment type="similarity">
    <text evidence="1">Belongs to the prephenate/arogenate dehydrogenase family.</text>
</comment>
<dbReference type="InterPro" id="IPR003099">
    <property type="entry name" value="Prephen_DH"/>
</dbReference>
<dbReference type="GO" id="GO:0004665">
    <property type="term" value="F:prephenate dehydrogenase (NADP+) activity"/>
    <property type="evidence" value="ECO:0007669"/>
    <property type="project" value="InterPro"/>
</dbReference>
<accession>A0A7Y9J821</accession>
<dbReference type="InterPro" id="IPR050812">
    <property type="entry name" value="Preph/Arog_dehydrog"/>
</dbReference>